<dbReference type="InterPro" id="IPR054246">
    <property type="entry name" value="DUF6973"/>
</dbReference>
<organism evidence="3 4">
    <name type="scientific">Ruminococcus bicirculans</name>
    <name type="common">ex Wegman et al. 2014</name>
    <dbReference type="NCBI Taxonomy" id="1160721"/>
    <lineage>
        <taxon>Bacteria</taxon>
        <taxon>Bacillati</taxon>
        <taxon>Bacillota</taxon>
        <taxon>Clostridia</taxon>
        <taxon>Eubacteriales</taxon>
        <taxon>Oscillospiraceae</taxon>
        <taxon>Ruminococcus</taxon>
    </lineage>
</organism>
<name>A0AAW6E1W6_9FIRM</name>
<keyword evidence="1" id="KW-0812">Transmembrane</keyword>
<evidence type="ECO:0000313" key="3">
    <source>
        <dbReference type="EMBL" id="MDB8743233.1"/>
    </source>
</evidence>
<keyword evidence="1" id="KW-1133">Transmembrane helix</keyword>
<accession>A0AAW6E1W6</accession>
<evidence type="ECO:0000256" key="1">
    <source>
        <dbReference type="SAM" id="Phobius"/>
    </source>
</evidence>
<sequence length="405" mass="45377">MATITLYAGKVNQMSSLINHAKKAVKEYKSDLRSLKSKVLKIDSGICNVDDVISSIKSSTKTQEDKIETLENLKQDINDFISDVVRIDGDAAEAINKSKDDFYNKYEYLTPECEKSRWEKFKDGCKKVGEWCKEHWKEIVIVIGAVLIITAIVITGFTSLVPLLTFLGLSVKLATVVSVTVCGIAFLASSIYLLGYPLNILGKIFKSDTLKTISFGLRHPIISLQIGKVKPGVGNTNISTNASRFANAFDFEDNDAQEGSEVNAFRHTFWISIITSKWGENIGLQVGNAHEKNQNVIHEIKDIYSHRFKTLGDADQAVDLLNNVIGREIGKTTSIDSTSKDIAKKVLDYYYTNGLNIVKETDDGHYVIVKERLSYERYKDDLIILETLDENGFPPDNKYYNKKGD</sequence>
<dbReference type="EMBL" id="JAQMLS010000014">
    <property type="protein sequence ID" value="MDB8743233.1"/>
    <property type="molecule type" value="Genomic_DNA"/>
</dbReference>
<dbReference type="Proteomes" id="UP001211421">
    <property type="component" value="Unassembled WGS sequence"/>
</dbReference>
<gene>
    <name evidence="3" type="ORF">PNV70_14300</name>
</gene>
<feature type="transmembrane region" description="Helical" evidence="1">
    <location>
        <begin position="139"/>
        <end position="161"/>
    </location>
</feature>
<comment type="caution">
    <text evidence="3">The sequence shown here is derived from an EMBL/GenBank/DDBJ whole genome shotgun (WGS) entry which is preliminary data.</text>
</comment>
<feature type="domain" description="DUF6973" evidence="2">
    <location>
        <begin position="241"/>
        <end position="348"/>
    </location>
</feature>
<keyword evidence="1" id="KW-0472">Membrane</keyword>
<dbReference type="RefSeq" id="WP_117940413.1">
    <property type="nucleotide sequence ID" value="NZ_JADMNX010000014.1"/>
</dbReference>
<reference evidence="3" key="1">
    <citation type="submission" date="2023-01" db="EMBL/GenBank/DDBJ databases">
        <title>Human gut microbiome strain richness.</title>
        <authorList>
            <person name="Chen-Liaw A."/>
        </authorList>
    </citation>
    <scope>NUCLEOTIDE SEQUENCE</scope>
    <source>
        <strain evidence="3">D59st1_B8_D59t2_181005</strain>
    </source>
</reference>
<feature type="transmembrane region" description="Helical" evidence="1">
    <location>
        <begin position="173"/>
        <end position="196"/>
    </location>
</feature>
<protein>
    <recommendedName>
        <fullName evidence="2">DUF6973 domain-containing protein</fullName>
    </recommendedName>
</protein>
<evidence type="ECO:0000313" key="4">
    <source>
        <dbReference type="Proteomes" id="UP001211421"/>
    </source>
</evidence>
<evidence type="ECO:0000259" key="2">
    <source>
        <dbReference type="Pfam" id="PF22322"/>
    </source>
</evidence>
<proteinExistence type="predicted"/>
<dbReference type="Pfam" id="PF22322">
    <property type="entry name" value="DUF6973"/>
    <property type="match status" value="1"/>
</dbReference>
<dbReference type="AlphaFoldDB" id="A0AAW6E1W6"/>